<dbReference type="OrthoDB" id="696334at2759"/>
<sequence>MNVLVRNPLGQSTVVNKLIRDCPLAISEHVFLADLLVLSFYEFDAILGLDWLTRHNVMGKEIILSSRQSKLANIIIFTKITEKMIFQGVDAYLAYIMDTLESRSEINRVIVVREFLDVFPNELPRVPLSEIEFSVELEPGTTPISNIPYRMASIELKKLKE</sequence>
<reference evidence="2" key="1">
    <citation type="journal article" date="2019" name="Plant Biotechnol. J.">
        <title>Genome sequencing of the Australian wild diploid species Gossypium australe highlights disease resistance and delayed gland morphogenesis.</title>
        <authorList>
            <person name="Cai Y."/>
            <person name="Cai X."/>
            <person name="Wang Q."/>
            <person name="Wang P."/>
            <person name="Zhang Y."/>
            <person name="Cai C."/>
            <person name="Xu Y."/>
            <person name="Wang K."/>
            <person name="Zhou Z."/>
            <person name="Wang C."/>
            <person name="Geng S."/>
            <person name="Li B."/>
            <person name="Dong Q."/>
            <person name="Hou Y."/>
            <person name="Wang H."/>
            <person name="Ai P."/>
            <person name="Liu Z."/>
            <person name="Yi F."/>
            <person name="Sun M."/>
            <person name="An G."/>
            <person name="Cheng J."/>
            <person name="Zhang Y."/>
            <person name="Shi Q."/>
            <person name="Xie Y."/>
            <person name="Shi X."/>
            <person name="Chang Y."/>
            <person name="Huang F."/>
            <person name="Chen Y."/>
            <person name="Hong S."/>
            <person name="Mi L."/>
            <person name="Sun Q."/>
            <person name="Zhang L."/>
            <person name="Zhou B."/>
            <person name="Peng R."/>
            <person name="Zhang X."/>
            <person name="Liu F."/>
        </authorList>
    </citation>
    <scope>NUCLEOTIDE SEQUENCE [LARGE SCALE GENOMIC DNA]</scope>
    <source>
        <strain evidence="2">cv. PA1801</strain>
    </source>
</reference>
<name>A0A5B6VW60_9ROSI</name>
<dbReference type="AlphaFoldDB" id="A0A5B6VW60"/>
<dbReference type="Gene3D" id="2.40.70.10">
    <property type="entry name" value="Acid Proteases"/>
    <property type="match status" value="1"/>
</dbReference>
<dbReference type="Proteomes" id="UP000325315">
    <property type="component" value="Unassembled WGS sequence"/>
</dbReference>
<dbReference type="InterPro" id="IPR021109">
    <property type="entry name" value="Peptidase_aspartic_dom_sf"/>
</dbReference>
<gene>
    <name evidence="1" type="ORF">EPI10_023927</name>
</gene>
<dbReference type="EMBL" id="SMMG02000005">
    <property type="protein sequence ID" value="KAA3473561.1"/>
    <property type="molecule type" value="Genomic_DNA"/>
</dbReference>
<dbReference type="InterPro" id="IPR032567">
    <property type="entry name" value="RTL1-rel"/>
</dbReference>
<comment type="caution">
    <text evidence="1">The sequence shown here is derived from an EMBL/GenBank/DDBJ whole genome shotgun (WGS) entry which is preliminary data.</text>
</comment>
<proteinExistence type="predicted"/>
<evidence type="ECO:0000313" key="1">
    <source>
        <dbReference type="EMBL" id="KAA3473561.1"/>
    </source>
</evidence>
<keyword evidence="2" id="KW-1185">Reference proteome</keyword>
<dbReference type="PANTHER" id="PTHR15503">
    <property type="entry name" value="LDOC1 RELATED"/>
    <property type="match status" value="1"/>
</dbReference>
<evidence type="ECO:0000313" key="2">
    <source>
        <dbReference type="Proteomes" id="UP000325315"/>
    </source>
</evidence>
<protein>
    <submittedName>
        <fullName evidence="1">DNA/RNA polymerases superfamily protein</fullName>
    </submittedName>
</protein>
<dbReference type="PANTHER" id="PTHR15503:SF45">
    <property type="entry name" value="RNA-DIRECTED DNA POLYMERASE HOMOLOG"/>
    <property type="match status" value="1"/>
</dbReference>
<organism evidence="1 2">
    <name type="scientific">Gossypium australe</name>
    <dbReference type="NCBI Taxonomy" id="47621"/>
    <lineage>
        <taxon>Eukaryota</taxon>
        <taxon>Viridiplantae</taxon>
        <taxon>Streptophyta</taxon>
        <taxon>Embryophyta</taxon>
        <taxon>Tracheophyta</taxon>
        <taxon>Spermatophyta</taxon>
        <taxon>Magnoliopsida</taxon>
        <taxon>eudicotyledons</taxon>
        <taxon>Gunneridae</taxon>
        <taxon>Pentapetalae</taxon>
        <taxon>rosids</taxon>
        <taxon>malvids</taxon>
        <taxon>Malvales</taxon>
        <taxon>Malvaceae</taxon>
        <taxon>Malvoideae</taxon>
        <taxon>Gossypium</taxon>
    </lineage>
</organism>
<accession>A0A5B6VW60</accession>
<dbReference type="Pfam" id="PF08284">
    <property type="entry name" value="RVP_2"/>
    <property type="match status" value="1"/>
</dbReference>